<gene>
    <name evidence="1" type="ORF">HNP52_001252</name>
</gene>
<comment type="caution">
    <text evidence="1">The sequence shown here is derived from an EMBL/GenBank/DDBJ whole genome shotgun (WGS) entry which is preliminary data.</text>
</comment>
<organism evidence="1 2">
    <name type="scientific">Sphingomonas kyeonggiensis</name>
    <dbReference type="NCBI Taxonomy" id="1268553"/>
    <lineage>
        <taxon>Bacteria</taxon>
        <taxon>Pseudomonadati</taxon>
        <taxon>Pseudomonadota</taxon>
        <taxon>Alphaproteobacteria</taxon>
        <taxon>Sphingomonadales</taxon>
        <taxon>Sphingomonadaceae</taxon>
        <taxon>Sphingomonas</taxon>
    </lineage>
</organism>
<proteinExistence type="predicted"/>
<sequence length="166" mass="17517">MTEITSRLALPLLDAGQAQKEIHHNEALVRLDLLVQATAEAMDLNIAPETPAPGQCWIVGTAPMGAWSGHGGDVAGWTEGGWRFATPREGMRLWLGHGAGYALFRNGEWHQGEAHGRLVVEGQQVVGAQMPEIAEPEGGTVVDAPARAAISAVIVALRAHGLIHSG</sequence>
<dbReference type="InterPro" id="IPR021251">
    <property type="entry name" value="DUF2793"/>
</dbReference>
<reference evidence="1 2" key="1">
    <citation type="submission" date="2020-08" db="EMBL/GenBank/DDBJ databases">
        <title>Functional genomics of gut bacteria from endangered species of beetles.</title>
        <authorList>
            <person name="Carlos-Shanley C."/>
        </authorList>
    </citation>
    <scope>NUCLEOTIDE SEQUENCE [LARGE SCALE GENOMIC DNA]</scope>
    <source>
        <strain evidence="1 2">S00224</strain>
    </source>
</reference>
<protein>
    <recommendedName>
        <fullName evidence="3">DUF2793 domain-containing protein</fullName>
    </recommendedName>
</protein>
<evidence type="ECO:0000313" key="1">
    <source>
        <dbReference type="EMBL" id="MBB4838201.1"/>
    </source>
</evidence>
<evidence type="ECO:0008006" key="3">
    <source>
        <dbReference type="Google" id="ProtNLM"/>
    </source>
</evidence>
<evidence type="ECO:0000313" key="2">
    <source>
        <dbReference type="Proteomes" id="UP000575241"/>
    </source>
</evidence>
<dbReference type="EMBL" id="JACHLN010000001">
    <property type="protein sequence ID" value="MBB4838201.1"/>
    <property type="molecule type" value="Genomic_DNA"/>
</dbReference>
<dbReference type="RefSeq" id="WP_184165119.1">
    <property type="nucleotide sequence ID" value="NZ_JACHLN010000001.1"/>
</dbReference>
<dbReference type="Pfam" id="PF10983">
    <property type="entry name" value="DUF2793"/>
    <property type="match status" value="1"/>
</dbReference>
<dbReference type="AlphaFoldDB" id="A0A7W7NRX4"/>
<accession>A0A7W7NRX4</accession>
<dbReference type="Proteomes" id="UP000575241">
    <property type="component" value="Unassembled WGS sequence"/>
</dbReference>
<keyword evidence="2" id="KW-1185">Reference proteome</keyword>
<name>A0A7W7NRX4_9SPHN</name>